<reference evidence="2" key="1">
    <citation type="journal article" date="2015" name="Nature">
        <title>Complex archaea that bridge the gap between prokaryotes and eukaryotes.</title>
        <authorList>
            <person name="Spang A."/>
            <person name="Saw J.H."/>
            <person name="Jorgensen S.L."/>
            <person name="Zaremba-Niedzwiedzka K."/>
            <person name="Martijn J."/>
            <person name="Lind A.E."/>
            <person name="van Eijk R."/>
            <person name="Schleper C."/>
            <person name="Guy L."/>
            <person name="Ettema T.J."/>
        </authorList>
    </citation>
    <scope>NUCLEOTIDE SEQUENCE</scope>
</reference>
<name>A0A0F9TNL0_9ZZZZ</name>
<feature type="transmembrane region" description="Helical" evidence="1">
    <location>
        <begin position="20"/>
        <end position="45"/>
    </location>
</feature>
<proteinExistence type="predicted"/>
<keyword evidence="1" id="KW-0472">Membrane</keyword>
<dbReference type="AlphaFoldDB" id="A0A0F9TNL0"/>
<keyword evidence="1" id="KW-0812">Transmembrane</keyword>
<comment type="caution">
    <text evidence="2">The sequence shown here is derived from an EMBL/GenBank/DDBJ whole genome shotgun (WGS) entry which is preliminary data.</text>
</comment>
<dbReference type="EMBL" id="LAZR01001100">
    <property type="protein sequence ID" value="KKN50691.1"/>
    <property type="molecule type" value="Genomic_DNA"/>
</dbReference>
<evidence type="ECO:0000313" key="2">
    <source>
        <dbReference type="EMBL" id="KKN50691.1"/>
    </source>
</evidence>
<gene>
    <name evidence="2" type="ORF">LCGC14_0630400</name>
</gene>
<accession>A0A0F9TNL0</accession>
<sequence>METFTGRPDATPLGWFWTPVGWAVALLFFILGFCVGISMIFWTLARMGVV</sequence>
<keyword evidence="1" id="KW-1133">Transmembrane helix</keyword>
<evidence type="ECO:0000256" key="1">
    <source>
        <dbReference type="SAM" id="Phobius"/>
    </source>
</evidence>
<protein>
    <submittedName>
        <fullName evidence="2">Uncharacterized protein</fullName>
    </submittedName>
</protein>
<organism evidence="2">
    <name type="scientific">marine sediment metagenome</name>
    <dbReference type="NCBI Taxonomy" id="412755"/>
    <lineage>
        <taxon>unclassified sequences</taxon>
        <taxon>metagenomes</taxon>
        <taxon>ecological metagenomes</taxon>
    </lineage>
</organism>